<dbReference type="AlphaFoldDB" id="M8D4Q3"/>
<proteinExistence type="predicted"/>
<name>M8D4Q3_AEGTA</name>
<dbReference type="EnsemblPlants" id="EMT31286">
    <property type="protein sequence ID" value="EMT31286"/>
    <property type="gene ID" value="F775_22211"/>
</dbReference>
<sequence length="70" mass="6755">MAATLKLRILAAAAVVASSMMGVAMAAEGPAPSPDTGAATTIPAFAVGTLVTAAVGSCNPSKSIDFTNFA</sequence>
<evidence type="ECO:0000313" key="1">
    <source>
        <dbReference type="EnsemblPlants" id="EMT31286"/>
    </source>
</evidence>
<accession>M8D4Q3</accession>
<organism evidence="1">
    <name type="scientific">Aegilops tauschii</name>
    <name type="common">Tausch's goatgrass</name>
    <name type="synonym">Aegilops squarrosa</name>
    <dbReference type="NCBI Taxonomy" id="37682"/>
    <lineage>
        <taxon>Eukaryota</taxon>
        <taxon>Viridiplantae</taxon>
        <taxon>Streptophyta</taxon>
        <taxon>Embryophyta</taxon>
        <taxon>Tracheophyta</taxon>
        <taxon>Spermatophyta</taxon>
        <taxon>Magnoliopsida</taxon>
        <taxon>Liliopsida</taxon>
        <taxon>Poales</taxon>
        <taxon>Poaceae</taxon>
        <taxon>BOP clade</taxon>
        <taxon>Pooideae</taxon>
        <taxon>Triticodae</taxon>
        <taxon>Triticeae</taxon>
        <taxon>Triticinae</taxon>
        <taxon>Aegilops</taxon>
    </lineage>
</organism>
<reference evidence="1" key="1">
    <citation type="submission" date="2015-06" db="UniProtKB">
        <authorList>
            <consortium name="EnsemblPlants"/>
        </authorList>
    </citation>
    <scope>IDENTIFICATION</scope>
</reference>
<protein>
    <submittedName>
        <fullName evidence="1">Uncharacterized protein</fullName>
    </submittedName>
</protein>